<dbReference type="InterPro" id="IPR019310">
    <property type="entry name" value="Efg1"/>
</dbReference>
<accession>A0A9W8LVS7</accession>
<evidence type="ECO:0000256" key="8">
    <source>
        <dbReference type="SAM" id="MobiDB-lite"/>
    </source>
</evidence>
<dbReference type="Pfam" id="PF10153">
    <property type="entry name" value="Efg1"/>
    <property type="match status" value="1"/>
</dbReference>
<dbReference type="PANTHER" id="PTHR33911">
    <property type="entry name" value="RRNA-PROCESSING PROTEIN EFG1"/>
    <property type="match status" value="1"/>
</dbReference>
<name>A0A9W8LVS7_9FUNG</name>
<dbReference type="GO" id="GO:0000462">
    <property type="term" value="P:maturation of SSU-rRNA from tricistronic rRNA transcript (SSU-rRNA, 5.8S rRNA, LSU-rRNA)"/>
    <property type="evidence" value="ECO:0007669"/>
    <property type="project" value="TreeGrafter"/>
</dbReference>
<evidence type="ECO:0000313" key="9">
    <source>
        <dbReference type="EMBL" id="KAJ2808952.1"/>
    </source>
</evidence>
<proteinExistence type="inferred from homology"/>
<dbReference type="GO" id="GO:0005730">
    <property type="term" value="C:nucleolus"/>
    <property type="evidence" value="ECO:0007669"/>
    <property type="project" value="UniProtKB-SubCell"/>
</dbReference>
<gene>
    <name evidence="9" type="primary">EFG1</name>
    <name evidence="9" type="ORF">H4R20_000501</name>
</gene>
<dbReference type="GO" id="GO:0030688">
    <property type="term" value="C:preribosome, small subunit precursor"/>
    <property type="evidence" value="ECO:0007669"/>
    <property type="project" value="TreeGrafter"/>
</dbReference>
<dbReference type="AlphaFoldDB" id="A0A9W8LVS7"/>
<organism evidence="9 10">
    <name type="scientific">Coemansia guatemalensis</name>
    <dbReference type="NCBI Taxonomy" id="2761395"/>
    <lineage>
        <taxon>Eukaryota</taxon>
        <taxon>Fungi</taxon>
        <taxon>Fungi incertae sedis</taxon>
        <taxon>Zoopagomycota</taxon>
        <taxon>Kickxellomycotina</taxon>
        <taxon>Kickxellomycetes</taxon>
        <taxon>Kickxellales</taxon>
        <taxon>Kickxellaceae</taxon>
        <taxon>Coemansia</taxon>
    </lineage>
</organism>
<protein>
    <recommendedName>
        <fullName evidence="3">rRNA-processing protein EFG1</fullName>
    </recommendedName>
    <alternativeName>
        <fullName evidence="4">rRNA-processing protein efg1</fullName>
    </alternativeName>
</protein>
<feature type="compositionally biased region" description="Polar residues" evidence="8">
    <location>
        <begin position="13"/>
        <end position="43"/>
    </location>
</feature>
<evidence type="ECO:0000256" key="5">
    <source>
        <dbReference type="ARBA" id="ARBA00022552"/>
    </source>
</evidence>
<comment type="caution">
    <text evidence="9">The sequence shown here is derived from an EMBL/GenBank/DDBJ whole genome shotgun (WGS) entry which is preliminary data.</text>
</comment>
<feature type="compositionally biased region" description="Basic and acidic residues" evidence="8">
    <location>
        <begin position="1"/>
        <end position="12"/>
    </location>
</feature>
<feature type="region of interest" description="Disordered" evidence="8">
    <location>
        <begin position="221"/>
        <end position="251"/>
    </location>
</feature>
<feature type="compositionally biased region" description="Acidic residues" evidence="8">
    <location>
        <begin position="242"/>
        <end position="251"/>
    </location>
</feature>
<dbReference type="OrthoDB" id="47732at2759"/>
<dbReference type="InterPro" id="IPR050786">
    <property type="entry name" value="EFG1_rRNA-proc"/>
</dbReference>
<comment type="subcellular location">
    <subcellularLocation>
        <location evidence="1">Nucleus</location>
        <location evidence="1">Nucleolus</location>
    </subcellularLocation>
</comment>
<evidence type="ECO:0000256" key="6">
    <source>
        <dbReference type="ARBA" id="ARBA00023054"/>
    </source>
</evidence>
<keyword evidence="6" id="KW-0175">Coiled coil</keyword>
<dbReference type="PANTHER" id="PTHR33911:SF1">
    <property type="entry name" value="RRNA-PROCESSING PROTEIN EFG1"/>
    <property type="match status" value="1"/>
</dbReference>
<comment type="similarity">
    <text evidence="2">Belongs to the EFG1 family.</text>
</comment>
<evidence type="ECO:0000256" key="4">
    <source>
        <dbReference type="ARBA" id="ARBA00019827"/>
    </source>
</evidence>
<evidence type="ECO:0000256" key="3">
    <source>
        <dbReference type="ARBA" id="ARBA00018689"/>
    </source>
</evidence>
<sequence>MPKTDQRPHSSDSTKPYNRSGNVHSGKKSNWNQKSLQPPTSLSACKKQVRDVSRLLNRKGLASTARVELERRLKALTIQQGQLTNSQKDKANASRYHKIKFFERKKVDRMLKQIDKKLEPKEIDSETREKLIAEKQDLLVNLNYTIYYPNEFKYISLFPADPSSTTEDTAEKRETIRLSVRKAMEKGELPKDPRDISVEERKAIRSGCRFMLRSVSNVHDKQVVSADSGAPSDDARASDAAATDEEDEFFA</sequence>
<feature type="region of interest" description="Disordered" evidence="8">
    <location>
        <begin position="1"/>
        <end position="45"/>
    </location>
</feature>
<dbReference type="EMBL" id="JANBUO010000016">
    <property type="protein sequence ID" value="KAJ2808952.1"/>
    <property type="molecule type" value="Genomic_DNA"/>
</dbReference>
<dbReference type="Proteomes" id="UP001140094">
    <property type="component" value="Unassembled WGS sequence"/>
</dbReference>
<keyword evidence="5" id="KW-0698">rRNA processing</keyword>
<keyword evidence="10" id="KW-1185">Reference proteome</keyword>
<evidence type="ECO:0000313" key="10">
    <source>
        <dbReference type="Proteomes" id="UP001140094"/>
    </source>
</evidence>
<evidence type="ECO:0000256" key="1">
    <source>
        <dbReference type="ARBA" id="ARBA00004604"/>
    </source>
</evidence>
<keyword evidence="7" id="KW-0539">Nucleus</keyword>
<reference evidence="9" key="1">
    <citation type="submission" date="2022-07" db="EMBL/GenBank/DDBJ databases">
        <title>Phylogenomic reconstructions and comparative analyses of Kickxellomycotina fungi.</title>
        <authorList>
            <person name="Reynolds N.K."/>
            <person name="Stajich J.E."/>
            <person name="Barry K."/>
            <person name="Grigoriev I.V."/>
            <person name="Crous P."/>
            <person name="Smith M.E."/>
        </authorList>
    </citation>
    <scope>NUCLEOTIDE SEQUENCE</scope>
    <source>
        <strain evidence="9">NRRL 1565</strain>
    </source>
</reference>
<evidence type="ECO:0000256" key="7">
    <source>
        <dbReference type="ARBA" id="ARBA00023242"/>
    </source>
</evidence>
<evidence type="ECO:0000256" key="2">
    <source>
        <dbReference type="ARBA" id="ARBA00006916"/>
    </source>
</evidence>